<keyword evidence="2" id="KW-0812">Transmembrane</keyword>
<dbReference type="PANTHER" id="PTHR36834">
    <property type="entry name" value="MEMBRANE PROTEIN-RELATED"/>
    <property type="match status" value="1"/>
</dbReference>
<feature type="transmembrane region" description="Helical" evidence="2">
    <location>
        <begin position="163"/>
        <end position="180"/>
    </location>
</feature>
<evidence type="ECO:0000259" key="3">
    <source>
        <dbReference type="Pfam" id="PF04892"/>
    </source>
</evidence>
<feature type="compositionally biased region" description="Low complexity" evidence="1">
    <location>
        <begin position="31"/>
        <end position="49"/>
    </location>
</feature>
<dbReference type="Pfam" id="PF04892">
    <property type="entry name" value="VanZ"/>
    <property type="match status" value="1"/>
</dbReference>
<keyword evidence="2" id="KW-0472">Membrane</keyword>
<feature type="transmembrane region" description="Helical" evidence="2">
    <location>
        <begin position="219"/>
        <end position="238"/>
    </location>
</feature>
<sequence>MAGWRAWGRRTAAAGGRAAAGEPRDGRGAEEPAGAAGPIAGKGPIAGRKASARRKAGGEVPGAEGAGGGGPEREEPGAGAPPAEADPRAKAAAPARRGPGRFVRVLVALVALAGMVAFAVVLARLTLAASPASVPLTHSNLTPGRSIGNYLDQPGFVDTVRQLGGNILLGVPFGILLPLLSRKARGFVRVALITGGTMLLVELVQGALVTGRAFDVDDVLLNTTGALLGYVLVGRRLGRYVHPRTRPRWWQRGRVGDPTV</sequence>
<dbReference type="RefSeq" id="WP_229883901.1">
    <property type="nucleotide sequence ID" value="NZ_BMVV01000032.1"/>
</dbReference>
<keyword evidence="2" id="KW-1133">Transmembrane helix</keyword>
<evidence type="ECO:0000256" key="1">
    <source>
        <dbReference type="SAM" id="MobiDB-lite"/>
    </source>
</evidence>
<dbReference type="PANTHER" id="PTHR36834:SF1">
    <property type="entry name" value="INTEGRAL MEMBRANE PROTEIN"/>
    <property type="match status" value="1"/>
</dbReference>
<dbReference type="EMBL" id="JBICZW010000033">
    <property type="protein sequence ID" value="MFG3193704.1"/>
    <property type="molecule type" value="Genomic_DNA"/>
</dbReference>
<evidence type="ECO:0000313" key="5">
    <source>
        <dbReference type="Proteomes" id="UP001604282"/>
    </source>
</evidence>
<dbReference type="InterPro" id="IPR006976">
    <property type="entry name" value="VanZ-like"/>
</dbReference>
<feature type="domain" description="VanZ-like" evidence="3">
    <location>
        <begin position="116"/>
        <end position="233"/>
    </location>
</feature>
<comment type="caution">
    <text evidence="4">The sequence shown here is derived from an EMBL/GenBank/DDBJ whole genome shotgun (WGS) entry which is preliminary data.</text>
</comment>
<feature type="transmembrane region" description="Helical" evidence="2">
    <location>
        <begin position="105"/>
        <end position="127"/>
    </location>
</feature>
<name>A0ABW7C557_9ACTN</name>
<feature type="transmembrane region" description="Helical" evidence="2">
    <location>
        <begin position="187"/>
        <end position="207"/>
    </location>
</feature>
<reference evidence="4 5" key="1">
    <citation type="submission" date="2024-10" db="EMBL/GenBank/DDBJ databases">
        <title>The Natural Products Discovery Center: Release of the First 8490 Sequenced Strains for Exploring Actinobacteria Biosynthetic Diversity.</title>
        <authorList>
            <person name="Kalkreuter E."/>
            <person name="Kautsar S.A."/>
            <person name="Yang D."/>
            <person name="Bader C.D."/>
            <person name="Teijaro C.N."/>
            <person name="Fluegel L."/>
            <person name="Davis C.M."/>
            <person name="Simpson J.R."/>
            <person name="Lauterbach L."/>
            <person name="Steele A.D."/>
            <person name="Gui C."/>
            <person name="Meng S."/>
            <person name="Li G."/>
            <person name="Viehrig K."/>
            <person name="Ye F."/>
            <person name="Su P."/>
            <person name="Kiefer A.F."/>
            <person name="Nichols A."/>
            <person name="Cepeda A.J."/>
            <person name="Yan W."/>
            <person name="Fan B."/>
            <person name="Jiang Y."/>
            <person name="Adhikari A."/>
            <person name="Zheng C.-J."/>
            <person name="Schuster L."/>
            <person name="Cowan T.M."/>
            <person name="Smanski M.J."/>
            <person name="Chevrette M.G."/>
            <person name="De Carvalho L.P.S."/>
            <person name="Shen B."/>
        </authorList>
    </citation>
    <scope>NUCLEOTIDE SEQUENCE [LARGE SCALE GENOMIC DNA]</scope>
    <source>
        <strain evidence="4 5">NPDC048229</strain>
    </source>
</reference>
<dbReference type="InterPro" id="IPR053150">
    <property type="entry name" value="Teicoplanin_resist-assoc"/>
</dbReference>
<keyword evidence="5" id="KW-1185">Reference proteome</keyword>
<evidence type="ECO:0000256" key="2">
    <source>
        <dbReference type="SAM" id="Phobius"/>
    </source>
</evidence>
<dbReference type="Proteomes" id="UP001604282">
    <property type="component" value="Unassembled WGS sequence"/>
</dbReference>
<feature type="compositionally biased region" description="Low complexity" evidence="1">
    <location>
        <begin position="1"/>
        <end position="21"/>
    </location>
</feature>
<accession>A0ABW7C557</accession>
<evidence type="ECO:0000313" key="4">
    <source>
        <dbReference type="EMBL" id="MFG3193704.1"/>
    </source>
</evidence>
<organism evidence="4 5">
    <name type="scientific">Streptomyces omiyaensis</name>
    <dbReference type="NCBI Taxonomy" id="68247"/>
    <lineage>
        <taxon>Bacteria</taxon>
        <taxon>Bacillati</taxon>
        <taxon>Actinomycetota</taxon>
        <taxon>Actinomycetes</taxon>
        <taxon>Kitasatosporales</taxon>
        <taxon>Streptomycetaceae</taxon>
        <taxon>Streptomyces</taxon>
    </lineage>
</organism>
<gene>
    <name evidence="4" type="ORF">ACGFYS_32785</name>
</gene>
<protein>
    <submittedName>
        <fullName evidence="4">VanZ family protein</fullName>
    </submittedName>
</protein>
<feature type="region of interest" description="Disordered" evidence="1">
    <location>
        <begin position="1"/>
        <end position="94"/>
    </location>
</feature>
<proteinExistence type="predicted"/>